<accession>A0A2S0HVK4</accession>
<protein>
    <submittedName>
        <fullName evidence="1">Uncharacterized protein</fullName>
    </submittedName>
</protein>
<dbReference type="Proteomes" id="UP000238442">
    <property type="component" value="Chromosome"/>
</dbReference>
<evidence type="ECO:0000313" key="2">
    <source>
        <dbReference type="Proteomes" id="UP000238442"/>
    </source>
</evidence>
<dbReference type="AlphaFoldDB" id="A0A2S0HVK4"/>
<dbReference type="KEGG" id="aue:C5O00_05475"/>
<evidence type="ECO:0000313" key="1">
    <source>
        <dbReference type="EMBL" id="AVI50648.1"/>
    </source>
</evidence>
<dbReference type="OrthoDB" id="1364277at2"/>
<reference evidence="1 2" key="1">
    <citation type="submission" date="2018-02" db="EMBL/GenBank/DDBJ databases">
        <title>Genomic analysis of the strain RR4-38 isolated from a seawater recirculating aquaculture system.</title>
        <authorList>
            <person name="Kim Y.-S."/>
            <person name="Jang Y.H."/>
            <person name="Kim K.-H."/>
        </authorList>
    </citation>
    <scope>NUCLEOTIDE SEQUENCE [LARGE SCALE GENOMIC DNA]</scope>
    <source>
        <strain evidence="1 2">RR4-38</strain>
    </source>
</reference>
<sequence>MKTKSHLFQFISPVIFMALFANCGGSKSGNTDVKLEQDPPFSVKDAYYQDWVAGIKEGGSGTNVYLALENFTDKVVIEKIYFRKKITKAQISPQIRNQYVGYFKNDDKDMVMDIDPVKEAVNAPREPFPFSLEHNEAVIAYRNMDVLKYTLVRDMRREEMIAYPSTKPKNEH</sequence>
<dbReference type="RefSeq" id="WP_105215631.1">
    <property type="nucleotide sequence ID" value="NZ_CP027062.1"/>
</dbReference>
<keyword evidence="2" id="KW-1185">Reference proteome</keyword>
<name>A0A2S0HVK4_9FLAO</name>
<organism evidence="1 2">
    <name type="scientific">Pukyongia salina</name>
    <dbReference type="NCBI Taxonomy" id="2094025"/>
    <lineage>
        <taxon>Bacteria</taxon>
        <taxon>Pseudomonadati</taxon>
        <taxon>Bacteroidota</taxon>
        <taxon>Flavobacteriia</taxon>
        <taxon>Flavobacteriales</taxon>
        <taxon>Flavobacteriaceae</taxon>
        <taxon>Pukyongia</taxon>
    </lineage>
</organism>
<gene>
    <name evidence="1" type="ORF">C5O00_05475</name>
</gene>
<dbReference type="EMBL" id="CP027062">
    <property type="protein sequence ID" value="AVI50648.1"/>
    <property type="molecule type" value="Genomic_DNA"/>
</dbReference>
<proteinExistence type="predicted"/>